<dbReference type="InterPro" id="IPR001714">
    <property type="entry name" value="Pept_M24_MAP"/>
</dbReference>
<dbReference type="InterPro" id="IPR036005">
    <property type="entry name" value="Creatinase/aminopeptidase-like"/>
</dbReference>
<evidence type="ECO:0000256" key="2">
    <source>
        <dbReference type="ARBA" id="ARBA00008766"/>
    </source>
</evidence>
<protein>
    <submittedName>
        <fullName evidence="6">Aminopeptidase P family protein</fullName>
    </submittedName>
</protein>
<name>A0A3M8DQ82_9BACL</name>
<feature type="domain" description="Creatinase N-terminal" evidence="5">
    <location>
        <begin position="4"/>
        <end position="129"/>
    </location>
</feature>
<gene>
    <name evidence="6" type="ORF">EDM56_07090</name>
</gene>
<dbReference type="Gene3D" id="3.90.230.10">
    <property type="entry name" value="Creatinase/methionine aminopeptidase superfamily"/>
    <property type="match status" value="1"/>
</dbReference>
<dbReference type="FunFam" id="3.90.230.10:FF:000014">
    <property type="entry name" value="Aminopeptidase P family protein"/>
    <property type="match status" value="1"/>
</dbReference>
<evidence type="ECO:0000313" key="7">
    <source>
        <dbReference type="Proteomes" id="UP000271031"/>
    </source>
</evidence>
<dbReference type="SUPFAM" id="SSF53092">
    <property type="entry name" value="Creatinase/prolidase N-terminal domain"/>
    <property type="match status" value="1"/>
</dbReference>
<evidence type="ECO:0000313" key="6">
    <source>
        <dbReference type="EMBL" id="RNB90273.1"/>
    </source>
</evidence>
<dbReference type="InterPro" id="IPR000994">
    <property type="entry name" value="Pept_M24"/>
</dbReference>
<dbReference type="Pfam" id="PF01321">
    <property type="entry name" value="Creatinase_N"/>
    <property type="match status" value="1"/>
</dbReference>
<dbReference type="InterPro" id="IPR029149">
    <property type="entry name" value="Creatin/AminoP/Spt16_N"/>
</dbReference>
<dbReference type="InterPro" id="IPR000587">
    <property type="entry name" value="Creatinase_N"/>
</dbReference>
<accession>A0A3M8DQ82</accession>
<dbReference type="EMBL" id="RHHQ01000007">
    <property type="protein sequence ID" value="RNB90273.1"/>
    <property type="molecule type" value="Genomic_DNA"/>
</dbReference>
<dbReference type="GO" id="GO:0008235">
    <property type="term" value="F:metalloexopeptidase activity"/>
    <property type="evidence" value="ECO:0007669"/>
    <property type="project" value="UniProtKB-ARBA"/>
</dbReference>
<dbReference type="PANTHER" id="PTHR46112:SF3">
    <property type="entry name" value="AMINOPEPTIDASE YPDF"/>
    <property type="match status" value="1"/>
</dbReference>
<dbReference type="PRINTS" id="PR00599">
    <property type="entry name" value="MAPEPTIDASE"/>
</dbReference>
<dbReference type="InterPro" id="IPR050659">
    <property type="entry name" value="Peptidase_M24B"/>
</dbReference>
<dbReference type="RefSeq" id="WP_122917201.1">
    <property type="nucleotide sequence ID" value="NZ_RHHQ01000007.1"/>
</dbReference>
<dbReference type="Pfam" id="PF00557">
    <property type="entry name" value="Peptidase_M24"/>
    <property type="match status" value="1"/>
</dbReference>
<comment type="similarity">
    <text evidence="2">Belongs to the peptidase M24B family.</text>
</comment>
<keyword evidence="6" id="KW-0031">Aminopeptidase</keyword>
<reference evidence="6 7" key="1">
    <citation type="submission" date="2018-10" db="EMBL/GenBank/DDBJ databases">
        <title>Phylogenomics of Brevibacillus.</title>
        <authorList>
            <person name="Dunlap C."/>
        </authorList>
    </citation>
    <scope>NUCLEOTIDE SEQUENCE [LARGE SCALE GENOMIC DNA]</scope>
    <source>
        <strain evidence="6 7">JCM 15716</strain>
    </source>
</reference>
<comment type="caution">
    <text evidence="6">The sequence shown here is derived from an EMBL/GenBank/DDBJ whole genome shotgun (WGS) entry which is preliminary data.</text>
</comment>
<dbReference type="Proteomes" id="UP000271031">
    <property type="component" value="Unassembled WGS sequence"/>
</dbReference>
<sequence length="355" mass="39146">MEKLTKLREHFATMGIDALLVTNAQNRRYLTGFTGSAGIVLITKTEAFLFVDFRYVEQAHAQAKGYTIEYLVAKEDVYREVARRVEELGIKALGFEQSQLSFELYNKYADTVRTELVPLSGAVERLRMIKDSAELALIRKAAEISDAAFSHITGFIRPGVTELDVANELEFTMRKLGASSSAFDIIIASGARSALPHGVASSKVIEKGDMVTLDFGAYYQGYRSDMTRTLAVGEPREELKNIYKIVLEALERGLAGIKPGITGREADAFTRDFITQKGFGDKYGHGSGHGIGLDIHEEPFMSTKCDVVLEQGMVLTVEPGIYLPGIGGVRIEDNIVLTEYGNERLTSSPKELLIL</sequence>
<keyword evidence="6" id="KW-0645">Protease</keyword>
<organism evidence="6 7">
    <name type="scientific">Brevibacillus fluminis</name>
    <dbReference type="NCBI Taxonomy" id="511487"/>
    <lineage>
        <taxon>Bacteria</taxon>
        <taxon>Bacillati</taxon>
        <taxon>Bacillota</taxon>
        <taxon>Bacilli</taxon>
        <taxon>Bacillales</taxon>
        <taxon>Paenibacillaceae</taxon>
        <taxon>Brevibacillus</taxon>
    </lineage>
</organism>
<dbReference type="AlphaFoldDB" id="A0A3M8DQ82"/>
<keyword evidence="3" id="KW-0378">Hydrolase</keyword>
<evidence type="ECO:0000259" key="5">
    <source>
        <dbReference type="Pfam" id="PF01321"/>
    </source>
</evidence>
<dbReference type="PANTHER" id="PTHR46112">
    <property type="entry name" value="AMINOPEPTIDASE"/>
    <property type="match status" value="1"/>
</dbReference>
<dbReference type="Gene3D" id="3.40.350.10">
    <property type="entry name" value="Creatinase/prolidase N-terminal domain"/>
    <property type="match status" value="1"/>
</dbReference>
<feature type="domain" description="Peptidase M24" evidence="4">
    <location>
        <begin position="137"/>
        <end position="339"/>
    </location>
</feature>
<dbReference type="SUPFAM" id="SSF55920">
    <property type="entry name" value="Creatinase/aminopeptidase"/>
    <property type="match status" value="1"/>
</dbReference>
<evidence type="ECO:0000259" key="4">
    <source>
        <dbReference type="Pfam" id="PF00557"/>
    </source>
</evidence>
<evidence type="ECO:0000256" key="3">
    <source>
        <dbReference type="ARBA" id="ARBA00022801"/>
    </source>
</evidence>
<dbReference type="GO" id="GO:0004177">
    <property type="term" value="F:aminopeptidase activity"/>
    <property type="evidence" value="ECO:0007669"/>
    <property type="project" value="UniProtKB-KW"/>
</dbReference>
<dbReference type="CDD" id="cd01092">
    <property type="entry name" value="APP-like"/>
    <property type="match status" value="1"/>
</dbReference>
<comment type="cofactor">
    <cofactor evidence="1">
        <name>Mn(2+)</name>
        <dbReference type="ChEBI" id="CHEBI:29035"/>
    </cofactor>
</comment>
<proteinExistence type="inferred from homology"/>
<keyword evidence="7" id="KW-1185">Reference proteome</keyword>
<evidence type="ECO:0000256" key="1">
    <source>
        <dbReference type="ARBA" id="ARBA00001936"/>
    </source>
</evidence>
<dbReference type="OrthoDB" id="9806388at2"/>